<gene>
    <name evidence="2" type="ORF">EZS28_012812</name>
</gene>
<name>A0A5J4WBB9_9EUKA</name>
<organism evidence="2 3">
    <name type="scientific">Streblomastix strix</name>
    <dbReference type="NCBI Taxonomy" id="222440"/>
    <lineage>
        <taxon>Eukaryota</taxon>
        <taxon>Metamonada</taxon>
        <taxon>Preaxostyla</taxon>
        <taxon>Oxymonadida</taxon>
        <taxon>Streblomastigidae</taxon>
        <taxon>Streblomastix</taxon>
    </lineage>
</organism>
<dbReference type="AlphaFoldDB" id="A0A5J4WBB9"/>
<sequence length="256" mass="27739">MKLEINAKISRLEQEVNAIQQTLGTASQDSGENFTNGDFAFSAESGTVQIYDQNWYDSGDIVPYQVTPASVATPLADSGTEVAGTSNEYSRGFHKHPLQVSKSLQGKSTSVGNICSPNTYVRSDHQHPIQTLDSILPAYKSDESYSTVDSYARNDHTHPINVQNQSDGSLLIAEITEQITANRGIMIQTDRNTLTFNRSVIAGTGATNDATKGSVNYSDNPILWGVNSVDITGGFYSDGAKVYWRAKPITFGSVSI</sequence>
<comment type="caution">
    <text evidence="2">The sequence shown here is derived from an EMBL/GenBank/DDBJ whole genome shotgun (WGS) entry which is preliminary data.</text>
</comment>
<evidence type="ECO:0000313" key="3">
    <source>
        <dbReference type="Proteomes" id="UP000324800"/>
    </source>
</evidence>
<keyword evidence="1" id="KW-0175">Coiled coil</keyword>
<dbReference type="EMBL" id="SNRW01002807">
    <property type="protein sequence ID" value="KAA6391659.1"/>
    <property type="molecule type" value="Genomic_DNA"/>
</dbReference>
<dbReference type="Proteomes" id="UP000324800">
    <property type="component" value="Unassembled WGS sequence"/>
</dbReference>
<proteinExistence type="predicted"/>
<protein>
    <submittedName>
        <fullName evidence="2">Uncharacterized protein</fullName>
    </submittedName>
</protein>
<accession>A0A5J4WBB9</accession>
<evidence type="ECO:0000256" key="1">
    <source>
        <dbReference type="SAM" id="Coils"/>
    </source>
</evidence>
<evidence type="ECO:0000313" key="2">
    <source>
        <dbReference type="EMBL" id="KAA6391659.1"/>
    </source>
</evidence>
<reference evidence="2 3" key="1">
    <citation type="submission" date="2019-03" db="EMBL/GenBank/DDBJ databases">
        <title>Single cell metagenomics reveals metabolic interactions within the superorganism composed of flagellate Streblomastix strix and complex community of Bacteroidetes bacteria on its surface.</title>
        <authorList>
            <person name="Treitli S.C."/>
            <person name="Kolisko M."/>
            <person name="Husnik F."/>
            <person name="Keeling P."/>
            <person name="Hampl V."/>
        </authorList>
    </citation>
    <scope>NUCLEOTIDE SEQUENCE [LARGE SCALE GENOMIC DNA]</scope>
    <source>
        <strain evidence="2">ST1C</strain>
    </source>
</reference>
<feature type="coiled-coil region" evidence="1">
    <location>
        <begin position="2"/>
        <end position="29"/>
    </location>
</feature>